<gene>
    <name evidence="4" type="ORF">ENL47_01460</name>
    <name evidence="3" type="ORF">ENM84_06455</name>
</gene>
<dbReference type="EMBL" id="DRUB01000029">
    <property type="protein sequence ID" value="HHR95508.1"/>
    <property type="molecule type" value="Genomic_DNA"/>
</dbReference>
<dbReference type="InterPro" id="IPR019887">
    <property type="entry name" value="Tscrpt_reg_AsnC/Lrp_C"/>
</dbReference>
<evidence type="ECO:0000256" key="1">
    <source>
        <dbReference type="ARBA" id="ARBA00029440"/>
    </source>
</evidence>
<comment type="pathway">
    <text evidence="1">Amino-acid biosynthesis.</text>
</comment>
<evidence type="ECO:0000259" key="2">
    <source>
        <dbReference type="Pfam" id="PF01037"/>
    </source>
</evidence>
<accession>A0A7C5XN09</accession>
<dbReference type="SUPFAM" id="SSF54909">
    <property type="entry name" value="Dimeric alpha+beta barrel"/>
    <property type="match status" value="1"/>
</dbReference>
<evidence type="ECO:0000313" key="4">
    <source>
        <dbReference type="EMBL" id="HHR95508.1"/>
    </source>
</evidence>
<proteinExistence type="predicted"/>
<evidence type="ECO:0000313" key="3">
    <source>
        <dbReference type="EMBL" id="HHP82287.1"/>
    </source>
</evidence>
<dbReference type="InterPro" id="IPR011008">
    <property type="entry name" value="Dimeric_a/b-barrel"/>
</dbReference>
<feature type="domain" description="Transcription regulator AsnC/Lrp ligand binding" evidence="2">
    <location>
        <begin position="6"/>
        <end position="77"/>
    </location>
</feature>
<comment type="caution">
    <text evidence="3">The sequence shown here is derived from an EMBL/GenBank/DDBJ whole genome shotgun (WGS) entry which is preliminary data.</text>
</comment>
<dbReference type="EMBL" id="DRZI01000276">
    <property type="protein sequence ID" value="HHP82287.1"/>
    <property type="molecule type" value="Genomic_DNA"/>
</dbReference>
<protein>
    <submittedName>
        <fullName evidence="3">Lrp/AsnC family transcriptional regulator</fullName>
    </submittedName>
</protein>
<organism evidence="3">
    <name type="scientific">Ignisphaera aggregans</name>
    <dbReference type="NCBI Taxonomy" id="334771"/>
    <lineage>
        <taxon>Archaea</taxon>
        <taxon>Thermoproteota</taxon>
        <taxon>Thermoprotei</taxon>
        <taxon>Desulfurococcales</taxon>
        <taxon>Desulfurococcaceae</taxon>
        <taxon>Ignisphaera</taxon>
    </lineage>
</organism>
<dbReference type="AlphaFoldDB" id="A0A7C5XN09"/>
<sequence length="88" mass="9983">MPEALVLINTDVGAEEEVLNQIKNMECVREAYIVYGVYDLYARIEANTIEELKNVISTKIRKLPKVRSTITMVVVSTNTKSSNTNYNK</sequence>
<reference evidence="3" key="1">
    <citation type="journal article" date="2020" name="mSystems">
        <title>Genome- and Community-Level Interaction Insights into Carbon Utilization and Element Cycling Functions of Hydrothermarchaeota in Hydrothermal Sediment.</title>
        <authorList>
            <person name="Zhou Z."/>
            <person name="Liu Y."/>
            <person name="Xu W."/>
            <person name="Pan J."/>
            <person name="Luo Z.H."/>
            <person name="Li M."/>
        </authorList>
    </citation>
    <scope>NUCLEOTIDE SEQUENCE [LARGE SCALE GENOMIC DNA]</scope>
    <source>
        <strain evidence="4">SpSt-1</strain>
        <strain evidence="3">SpSt-1121</strain>
    </source>
</reference>
<name>A0A7C5XN09_9CREN</name>
<dbReference type="Pfam" id="PF01037">
    <property type="entry name" value="AsnC_trans_reg"/>
    <property type="match status" value="1"/>
</dbReference>
<dbReference type="Gene3D" id="3.30.70.920">
    <property type="match status" value="1"/>
</dbReference>